<gene>
    <name evidence="1" type="ORF">ACFOOQ_08490</name>
</gene>
<evidence type="ECO:0000313" key="1">
    <source>
        <dbReference type="EMBL" id="MFC3675577.1"/>
    </source>
</evidence>
<dbReference type="RefSeq" id="WP_379724401.1">
    <property type="nucleotide sequence ID" value="NZ_JBHRYJ010000001.1"/>
</dbReference>
<proteinExistence type="predicted"/>
<sequence>MSENALPAAASLRFRETGSAASDMPQAPVLQSLLAYWQSKCGPGDRLPGRADLDPLELRGLLPNIYLIDVLPDGRFRIRLLGEAHVEVYGAGKVGRIIDDIFPPAVAAEFNRLYAAVVRRRAPVINRGQVTWMESHSWMHYEGLHAPLASDGTSIDCIFGAGAFAGGQDTDP</sequence>
<dbReference type="EMBL" id="JBHRYJ010000001">
    <property type="protein sequence ID" value="MFC3675577.1"/>
    <property type="molecule type" value="Genomic_DNA"/>
</dbReference>
<accession>A0ABV7VF69</accession>
<organism evidence="1 2">
    <name type="scientific">Ferrovibrio xuzhouensis</name>
    <dbReference type="NCBI Taxonomy" id="1576914"/>
    <lineage>
        <taxon>Bacteria</taxon>
        <taxon>Pseudomonadati</taxon>
        <taxon>Pseudomonadota</taxon>
        <taxon>Alphaproteobacteria</taxon>
        <taxon>Rhodospirillales</taxon>
        <taxon>Rhodospirillaceae</taxon>
        <taxon>Ferrovibrio</taxon>
    </lineage>
</organism>
<dbReference type="Proteomes" id="UP001595711">
    <property type="component" value="Unassembled WGS sequence"/>
</dbReference>
<protein>
    <submittedName>
        <fullName evidence="1">PAS domain-containing protein</fullName>
    </submittedName>
</protein>
<keyword evidence="2" id="KW-1185">Reference proteome</keyword>
<dbReference type="InterPro" id="IPR009922">
    <property type="entry name" value="DUF1457"/>
</dbReference>
<comment type="caution">
    <text evidence="1">The sequence shown here is derived from an EMBL/GenBank/DDBJ whole genome shotgun (WGS) entry which is preliminary data.</text>
</comment>
<evidence type="ECO:0000313" key="2">
    <source>
        <dbReference type="Proteomes" id="UP001595711"/>
    </source>
</evidence>
<reference evidence="2" key="1">
    <citation type="journal article" date="2019" name="Int. J. Syst. Evol. Microbiol.">
        <title>The Global Catalogue of Microorganisms (GCM) 10K type strain sequencing project: providing services to taxonomists for standard genome sequencing and annotation.</title>
        <authorList>
            <consortium name="The Broad Institute Genomics Platform"/>
            <consortium name="The Broad Institute Genome Sequencing Center for Infectious Disease"/>
            <person name="Wu L."/>
            <person name="Ma J."/>
        </authorList>
    </citation>
    <scope>NUCLEOTIDE SEQUENCE [LARGE SCALE GENOMIC DNA]</scope>
    <source>
        <strain evidence="2">KCTC 42182</strain>
    </source>
</reference>
<dbReference type="Pfam" id="PF07310">
    <property type="entry name" value="PAS_5"/>
    <property type="match status" value="1"/>
</dbReference>
<name>A0ABV7VF69_9PROT</name>